<protein>
    <submittedName>
        <fullName evidence="1">Uncharacterized protein</fullName>
    </submittedName>
</protein>
<name>A0A8S2STU4_9BILA</name>
<evidence type="ECO:0000313" key="2">
    <source>
        <dbReference type="Proteomes" id="UP000682733"/>
    </source>
</evidence>
<comment type="caution">
    <text evidence="1">The sequence shown here is derived from an EMBL/GenBank/DDBJ whole genome shotgun (WGS) entry which is preliminary data.</text>
</comment>
<dbReference type="AlphaFoldDB" id="A0A8S2STU4"/>
<gene>
    <name evidence="1" type="ORF">TMI583_LOCUS35583</name>
</gene>
<dbReference type="Proteomes" id="UP000682733">
    <property type="component" value="Unassembled WGS sequence"/>
</dbReference>
<reference evidence="1" key="1">
    <citation type="submission" date="2021-02" db="EMBL/GenBank/DDBJ databases">
        <authorList>
            <person name="Nowell W R."/>
        </authorList>
    </citation>
    <scope>NUCLEOTIDE SEQUENCE</scope>
</reference>
<proteinExistence type="predicted"/>
<feature type="non-terminal residue" evidence="1">
    <location>
        <position position="79"/>
    </location>
</feature>
<organism evidence="1 2">
    <name type="scientific">Didymodactylos carnosus</name>
    <dbReference type="NCBI Taxonomy" id="1234261"/>
    <lineage>
        <taxon>Eukaryota</taxon>
        <taxon>Metazoa</taxon>
        <taxon>Spiralia</taxon>
        <taxon>Gnathifera</taxon>
        <taxon>Rotifera</taxon>
        <taxon>Eurotatoria</taxon>
        <taxon>Bdelloidea</taxon>
        <taxon>Philodinida</taxon>
        <taxon>Philodinidae</taxon>
        <taxon>Didymodactylos</taxon>
    </lineage>
</organism>
<dbReference type="EMBL" id="CAJOBA010051173">
    <property type="protein sequence ID" value="CAF4241922.1"/>
    <property type="molecule type" value="Genomic_DNA"/>
</dbReference>
<sequence length="79" mass="8948">MELRTNRPDRNSGFWTTLYKMHVPVLSLLAVTDAPHLASRTIRESSLRSLVPHLQDFLLSGVRSNKKGDLRSNEFLISG</sequence>
<evidence type="ECO:0000313" key="1">
    <source>
        <dbReference type="EMBL" id="CAF4241922.1"/>
    </source>
</evidence>
<accession>A0A8S2STU4</accession>